<dbReference type="Pfam" id="PF01866">
    <property type="entry name" value="Diphthamide_syn"/>
    <property type="match status" value="1"/>
</dbReference>
<dbReference type="InParanoid" id="A0A1V9X7G0"/>
<dbReference type="NCBIfam" id="TIGR00322">
    <property type="entry name" value="diphth2_R"/>
    <property type="match status" value="1"/>
</dbReference>
<dbReference type="GO" id="GO:0090560">
    <property type="term" value="F:2-(3-amino-3-carboxypropyl)histidine synthase activity"/>
    <property type="evidence" value="ECO:0007669"/>
    <property type="project" value="InterPro"/>
</dbReference>
<dbReference type="NCBIfam" id="TIGR00272">
    <property type="entry name" value="DPH2"/>
    <property type="match status" value="1"/>
</dbReference>
<comment type="cofactor">
    <cofactor evidence="1">
        <name>[4Fe-4S] cluster</name>
        <dbReference type="ChEBI" id="CHEBI:49883"/>
    </cofactor>
</comment>
<evidence type="ECO:0000256" key="5">
    <source>
        <dbReference type="ARBA" id="ARBA00022723"/>
    </source>
</evidence>
<dbReference type="GO" id="GO:0046872">
    <property type="term" value="F:metal ion binding"/>
    <property type="evidence" value="ECO:0007669"/>
    <property type="project" value="UniProtKB-KW"/>
</dbReference>
<evidence type="ECO:0000256" key="1">
    <source>
        <dbReference type="ARBA" id="ARBA00001966"/>
    </source>
</evidence>
<keyword evidence="6 8" id="KW-0408">Iron</keyword>
<dbReference type="EMBL" id="MNPL01020674">
    <property type="protein sequence ID" value="OQR69510.1"/>
    <property type="molecule type" value="Genomic_DNA"/>
</dbReference>
<dbReference type="AlphaFoldDB" id="A0A1V9X7G0"/>
<evidence type="ECO:0000313" key="11">
    <source>
        <dbReference type="Proteomes" id="UP000192247"/>
    </source>
</evidence>
<reference evidence="10 11" key="1">
    <citation type="journal article" date="2017" name="Gigascience">
        <title>Draft genome of the honey bee ectoparasitic mite, Tropilaelaps mercedesae, is shaped by the parasitic life history.</title>
        <authorList>
            <person name="Dong X."/>
            <person name="Armstrong S.D."/>
            <person name="Xia D."/>
            <person name="Makepeace B.L."/>
            <person name="Darby A.C."/>
            <person name="Kadowaki T."/>
        </authorList>
    </citation>
    <scope>NUCLEOTIDE SEQUENCE [LARGE SCALE GENOMIC DNA]</scope>
    <source>
        <strain evidence="10">Wuxi-XJTLU</strain>
    </source>
</reference>
<feature type="region of interest" description="Disordered" evidence="9">
    <location>
        <begin position="190"/>
        <end position="222"/>
    </location>
</feature>
<dbReference type="PANTHER" id="PTHR10762:SF2">
    <property type="entry name" value="2-(3-AMINO-3-CARBOXYPROPYL)HISTIDINE SYNTHASE SUBUNIT 2"/>
    <property type="match status" value="1"/>
</dbReference>
<organism evidence="10 11">
    <name type="scientific">Tropilaelaps mercedesae</name>
    <dbReference type="NCBI Taxonomy" id="418985"/>
    <lineage>
        <taxon>Eukaryota</taxon>
        <taxon>Metazoa</taxon>
        <taxon>Ecdysozoa</taxon>
        <taxon>Arthropoda</taxon>
        <taxon>Chelicerata</taxon>
        <taxon>Arachnida</taxon>
        <taxon>Acari</taxon>
        <taxon>Parasitiformes</taxon>
        <taxon>Mesostigmata</taxon>
        <taxon>Gamasina</taxon>
        <taxon>Dermanyssoidea</taxon>
        <taxon>Laelapidae</taxon>
        <taxon>Tropilaelaps</taxon>
    </lineage>
</organism>
<keyword evidence="5 8" id="KW-0479">Metal-binding</keyword>
<dbReference type="InterPro" id="IPR016435">
    <property type="entry name" value="DPH1/DPH2"/>
</dbReference>
<comment type="pathway">
    <text evidence="2 8">Protein modification; peptidyl-diphthamide biosynthesis.</text>
</comment>
<dbReference type="GO" id="GO:0017183">
    <property type="term" value="P:protein histidyl modification to diphthamide"/>
    <property type="evidence" value="ECO:0007669"/>
    <property type="project" value="UniProtKB-UniPathway"/>
</dbReference>
<accession>A0A1V9X7G0</accession>
<dbReference type="OrthoDB" id="361972at2759"/>
<dbReference type="InterPro" id="IPR042265">
    <property type="entry name" value="DPH1/DPH2_3"/>
</dbReference>
<keyword evidence="7 8" id="KW-0411">Iron-sulfur</keyword>
<evidence type="ECO:0000256" key="7">
    <source>
        <dbReference type="ARBA" id="ARBA00023014"/>
    </source>
</evidence>
<evidence type="ECO:0000256" key="8">
    <source>
        <dbReference type="RuleBase" id="RU364133"/>
    </source>
</evidence>
<proteinExistence type="inferred from homology"/>
<keyword evidence="11" id="KW-1185">Reference proteome</keyword>
<dbReference type="GO" id="GO:0051536">
    <property type="term" value="F:iron-sulfur cluster binding"/>
    <property type="evidence" value="ECO:0007669"/>
    <property type="project" value="UniProtKB-KW"/>
</dbReference>
<comment type="caution">
    <text evidence="10">The sequence shown here is derived from an EMBL/GenBank/DDBJ whole genome shotgun (WGS) entry which is preliminary data.</text>
</comment>
<dbReference type="InterPro" id="IPR010014">
    <property type="entry name" value="DHP2"/>
</dbReference>
<evidence type="ECO:0000256" key="9">
    <source>
        <dbReference type="SAM" id="MobiDB-lite"/>
    </source>
</evidence>
<dbReference type="PANTHER" id="PTHR10762">
    <property type="entry name" value="DIPHTHAMIDE BIOSYNTHESIS PROTEIN"/>
    <property type="match status" value="1"/>
</dbReference>
<evidence type="ECO:0000256" key="2">
    <source>
        <dbReference type="ARBA" id="ARBA00005156"/>
    </source>
</evidence>
<dbReference type="STRING" id="418985.A0A1V9X7G0"/>
<gene>
    <name evidence="10" type="ORF">BIW11_12209</name>
</gene>
<dbReference type="UniPathway" id="UPA00559"/>
<dbReference type="SFLD" id="SFLDS00032">
    <property type="entry name" value="Radical_SAM_3-amino-3-carboxyp"/>
    <property type="match status" value="1"/>
</dbReference>
<dbReference type="FunFam" id="3.40.50.11860:FF:000001">
    <property type="entry name" value="2-(3-amino-3-carboxypropyl)histidine synthase subunit 2"/>
    <property type="match status" value="1"/>
</dbReference>
<evidence type="ECO:0000256" key="6">
    <source>
        <dbReference type="ARBA" id="ARBA00023004"/>
    </source>
</evidence>
<name>A0A1V9X7G0_9ACAR</name>
<comment type="similarity">
    <text evidence="3 8">Belongs to the DPH1/DPH2 family. DPH2 subfamily.</text>
</comment>
<dbReference type="Proteomes" id="UP000192247">
    <property type="component" value="Unassembled WGS sequence"/>
</dbReference>
<evidence type="ECO:0000256" key="4">
    <source>
        <dbReference type="ARBA" id="ARBA00021914"/>
    </source>
</evidence>
<evidence type="ECO:0000313" key="10">
    <source>
        <dbReference type="EMBL" id="OQR69510.1"/>
    </source>
</evidence>
<protein>
    <recommendedName>
        <fullName evidence="4 8">2-(3-amino-3-carboxypropyl)histidine synthase subunit 2</fullName>
    </recommendedName>
</protein>
<dbReference type="Gene3D" id="3.40.50.11860">
    <property type="entry name" value="Diphthamide synthesis DPH1/DPH2 domain 3"/>
    <property type="match status" value="1"/>
</dbReference>
<comment type="function">
    <text evidence="8">Required for the first step of diphthamide biosynthesis, a post-translational modification of histidine which occurs in elongation factor 2. DPH1 and DPH2 transfer a 3-amino-3-carboxypropyl (ACP) group from S-adenosyl-L-methionine (SAM) to a histidine residue, the reaction is assisted by a reduction system comprising DPH3 and a NADH-dependent reductase. Facilitates the reduction of the catalytic iron-sulfur cluster found in the DPH1 subunit.</text>
</comment>
<sequence length="222" mass="24389">MRRHFLVEKAKDASIIGILVGTLGVRNYLQAIGHLRDLIRKAGRKSYTLAVGKLNVAKLANFQEIDIYVYVACPENSFFDSKEFYRPVVTPYELEVALNPNRKWGTGFFTNFNDILPGGPAYVAVPEDMENTLNYDISLISGKLRTFGNESELGGEAGVIDNEALVKREAGTVLVARTVGAGEMLVQRSWQGLDPGSGGHTSPSKLKSGRSGIAMRYTNEEE</sequence>
<evidence type="ECO:0000256" key="3">
    <source>
        <dbReference type="ARBA" id="ARBA00006179"/>
    </source>
</evidence>